<evidence type="ECO:0000313" key="2">
    <source>
        <dbReference type="Proteomes" id="UP000683925"/>
    </source>
</evidence>
<dbReference type="Proteomes" id="UP000683925">
    <property type="component" value="Unassembled WGS sequence"/>
</dbReference>
<proteinExistence type="predicted"/>
<dbReference type="OMA" id="CRTFREF"/>
<name>A0A8S1Y034_PAROT</name>
<comment type="caution">
    <text evidence="1">The sequence shown here is derived from an EMBL/GenBank/DDBJ whole genome shotgun (WGS) entry which is preliminary data.</text>
</comment>
<dbReference type="AlphaFoldDB" id="A0A8S1Y034"/>
<gene>
    <name evidence="1" type="ORF">POCTA_138.1.T1340088</name>
</gene>
<accession>A0A8S1Y034</accession>
<sequence>MFQSFNLTKKLQINDDSPQTCRTFREFYHSQRNIIIPSHFQKLKLKPIQDSQRQTYTYNNQKRSSLKYNNLFAFNDQADLLSQERQRQGRKQVSFSDKVLIIEPKRGIMIRERIPELSEHINIIRTRKRKNCILIHNHIRTLETCQSTFIDQL</sequence>
<reference evidence="1" key="1">
    <citation type="submission" date="2021-01" db="EMBL/GenBank/DDBJ databases">
        <authorList>
            <consortium name="Genoscope - CEA"/>
            <person name="William W."/>
        </authorList>
    </citation>
    <scope>NUCLEOTIDE SEQUENCE</scope>
</reference>
<dbReference type="OrthoDB" id="10290358at2759"/>
<evidence type="ECO:0000313" key="1">
    <source>
        <dbReference type="EMBL" id="CAD8205014.1"/>
    </source>
</evidence>
<keyword evidence="2" id="KW-1185">Reference proteome</keyword>
<dbReference type="EMBL" id="CAJJDP010000135">
    <property type="protein sequence ID" value="CAD8205014.1"/>
    <property type="molecule type" value="Genomic_DNA"/>
</dbReference>
<organism evidence="1 2">
    <name type="scientific">Paramecium octaurelia</name>
    <dbReference type="NCBI Taxonomy" id="43137"/>
    <lineage>
        <taxon>Eukaryota</taxon>
        <taxon>Sar</taxon>
        <taxon>Alveolata</taxon>
        <taxon>Ciliophora</taxon>
        <taxon>Intramacronucleata</taxon>
        <taxon>Oligohymenophorea</taxon>
        <taxon>Peniculida</taxon>
        <taxon>Parameciidae</taxon>
        <taxon>Paramecium</taxon>
    </lineage>
</organism>
<protein>
    <submittedName>
        <fullName evidence="1">Uncharacterized protein</fullName>
    </submittedName>
</protein>